<feature type="chain" id="PRO_5002535513" evidence="1">
    <location>
        <begin position="32"/>
        <end position="696"/>
    </location>
</feature>
<dbReference type="AlphaFoldDB" id="A0A0G0YU08"/>
<dbReference type="EMBL" id="LCCW01000047">
    <property type="protein sequence ID" value="KKS40085.1"/>
    <property type="molecule type" value="Genomic_DNA"/>
</dbReference>
<keyword evidence="1" id="KW-0732">Signal</keyword>
<organism evidence="2 3">
    <name type="scientific">Candidatus Kuenenbacteria bacterium GW2011_GWA2_42_15</name>
    <dbReference type="NCBI Taxonomy" id="1618677"/>
    <lineage>
        <taxon>Bacteria</taxon>
        <taxon>Candidatus Kueneniibacteriota</taxon>
    </lineage>
</organism>
<protein>
    <submittedName>
        <fullName evidence="2">Autotransporter-associated beta strand repeat containing protein</fullName>
    </submittedName>
</protein>
<evidence type="ECO:0000313" key="2">
    <source>
        <dbReference type="EMBL" id="KKS40085.1"/>
    </source>
</evidence>
<name>A0A0G0YU08_9BACT</name>
<proteinExistence type="predicted"/>
<dbReference type="Proteomes" id="UP000034516">
    <property type="component" value="Unassembled WGS sequence"/>
</dbReference>
<sequence>MIMNNFYKKNTFFTLIAAMAMVFLIPMAVYAVTTVGNNTSVGGTLGVTGASTLSSTLAVTGNATSSGFLVVGTTSPANNMAAGDLLLGGNATTTGDLVITGGDLNKNAAALTVGGAVSLASTLTVTGKSTLTGNATSSGFLVVGTTSPTNNMAAGDLLLGGNATTTGDLVITGGDLNKDGTGLTIGGNASTTGDLVIVGGDLNKDGTALTIGSAVTLSKTTATGLTLSGTNSTAGIALTGTQTIGVSVANTVTTGINFAGGEETRPIKVGTLSSSVPGSGVELTTVNADNYAAAVDVNADDNNTARSVGEQAIGIKSRLMIYQENSNEDWAIDGLTKYSTVDKDENISAGVMGRWESAGASTITATGWGVAGVIGRIGTAGGAVAISDGARAAALMAFGNNANSNAFTGDGKYVGLWVLQSKTGTLQPFDYGVEIENSAATTGIQIGTATTGINLAGTNTTGISISGQNTTAIDITGGGTVTTGIDIGAATTGINFTGAQTNNIVITTSPTGTAGSILKAGTSSAKISTATANTNFIQIYAENTAATGDNRGIYNRLYFTADLGTGGGESLRSYTDLTGATVGTAHGAHISLGMGEETTGGAVTGLGVGVRATLGLPDIAMAAGGTYAAMMPEIYSFGDASDAGAVTELSFIRVVNGGDATGMGTVDDDAFLFSLQGLTAGDGHLFDSTVDLTKKA</sequence>
<reference evidence="2 3" key="1">
    <citation type="journal article" date="2015" name="Nature">
        <title>rRNA introns, odd ribosomes, and small enigmatic genomes across a large radiation of phyla.</title>
        <authorList>
            <person name="Brown C.T."/>
            <person name="Hug L.A."/>
            <person name="Thomas B.C."/>
            <person name="Sharon I."/>
            <person name="Castelle C.J."/>
            <person name="Singh A."/>
            <person name="Wilkins M.J."/>
            <person name="Williams K.H."/>
            <person name="Banfield J.F."/>
        </authorList>
    </citation>
    <scope>NUCLEOTIDE SEQUENCE [LARGE SCALE GENOMIC DNA]</scope>
</reference>
<feature type="signal peptide" evidence="1">
    <location>
        <begin position="1"/>
        <end position="31"/>
    </location>
</feature>
<evidence type="ECO:0000256" key="1">
    <source>
        <dbReference type="SAM" id="SignalP"/>
    </source>
</evidence>
<accession>A0A0G0YU08</accession>
<dbReference type="PATRIC" id="fig|1618677.3.peg.781"/>
<gene>
    <name evidence="2" type="ORF">UV02_C0047G0004</name>
</gene>
<comment type="caution">
    <text evidence="2">The sequence shown here is derived from an EMBL/GenBank/DDBJ whole genome shotgun (WGS) entry which is preliminary data.</text>
</comment>
<evidence type="ECO:0000313" key="3">
    <source>
        <dbReference type="Proteomes" id="UP000034516"/>
    </source>
</evidence>